<evidence type="ECO:0000313" key="1">
    <source>
        <dbReference type="EMBL" id="SJM33129.1"/>
    </source>
</evidence>
<protein>
    <submittedName>
        <fullName evidence="1">Uncharacterized protein</fullName>
    </submittedName>
</protein>
<organism evidence="1 2">
    <name type="scientific">Mesorhizobium delmotii</name>
    <dbReference type="NCBI Taxonomy" id="1631247"/>
    <lineage>
        <taxon>Bacteria</taxon>
        <taxon>Pseudomonadati</taxon>
        <taxon>Pseudomonadota</taxon>
        <taxon>Alphaproteobacteria</taxon>
        <taxon>Hyphomicrobiales</taxon>
        <taxon>Phyllobacteriaceae</taxon>
        <taxon>Mesorhizobium</taxon>
    </lineage>
</organism>
<keyword evidence="2" id="KW-1185">Reference proteome</keyword>
<name>A0A2P9APR8_9HYPH</name>
<dbReference type="Proteomes" id="UP000245698">
    <property type="component" value="Unassembled WGS sequence"/>
</dbReference>
<evidence type="ECO:0000313" key="2">
    <source>
        <dbReference type="Proteomes" id="UP000245698"/>
    </source>
</evidence>
<accession>A0A2P9APR8</accession>
<reference evidence="2" key="1">
    <citation type="submission" date="2016-12" db="EMBL/GenBank/DDBJ databases">
        <authorList>
            <person name="Brunel B."/>
        </authorList>
    </citation>
    <scope>NUCLEOTIDE SEQUENCE [LARGE SCALE GENOMIC DNA]</scope>
</reference>
<dbReference type="EMBL" id="FUIG01000042">
    <property type="protein sequence ID" value="SJM33129.1"/>
    <property type="molecule type" value="Genomic_DNA"/>
</dbReference>
<proteinExistence type="predicted"/>
<gene>
    <name evidence="1" type="ORF">BQ8482_340025</name>
</gene>
<sequence length="69" mass="7787">MNSTPADQVSLSLQYLVSDQPVTNDQSDGLRSRNIMLGNKLIDAREHVRLKADHDRHTLSSWGRSPPFL</sequence>
<dbReference type="AlphaFoldDB" id="A0A2P9APR8"/>